<dbReference type="EMBL" id="CP004078">
    <property type="protein sequence ID" value="AHV96808.1"/>
    <property type="molecule type" value="Genomic_DNA"/>
</dbReference>
<dbReference type="CDD" id="cd01673">
    <property type="entry name" value="dNK"/>
    <property type="match status" value="1"/>
</dbReference>
<dbReference type="AlphaFoldDB" id="X4ZX80"/>
<evidence type="ECO:0000313" key="10">
    <source>
        <dbReference type="EMBL" id="AHV96808.1"/>
    </source>
</evidence>
<evidence type="ECO:0000256" key="8">
    <source>
        <dbReference type="PIRSR" id="PIRSR000705-3"/>
    </source>
</evidence>
<organism evidence="10 11">
    <name type="scientific">Paenibacillus sabinae T27</name>
    <dbReference type="NCBI Taxonomy" id="1268072"/>
    <lineage>
        <taxon>Bacteria</taxon>
        <taxon>Bacillati</taxon>
        <taxon>Bacillota</taxon>
        <taxon>Bacilli</taxon>
        <taxon>Bacillales</taxon>
        <taxon>Paenibacillaceae</taxon>
        <taxon>Paenibacillus</taxon>
    </lineage>
</organism>
<evidence type="ECO:0000256" key="2">
    <source>
        <dbReference type="ARBA" id="ARBA00022679"/>
    </source>
</evidence>
<dbReference type="Pfam" id="PF01712">
    <property type="entry name" value="dNK"/>
    <property type="match status" value="1"/>
</dbReference>
<dbReference type="PATRIC" id="fig|1268072.3.peg.1959"/>
<dbReference type="PANTHER" id="PTHR10513">
    <property type="entry name" value="DEOXYNUCLEOSIDE KINASE"/>
    <property type="match status" value="1"/>
</dbReference>
<feature type="active site" description="Proton acceptor" evidence="6">
    <location>
        <position position="109"/>
    </location>
</feature>
<accession>X4ZX80</accession>
<feature type="binding site" evidence="7">
    <location>
        <position position="74"/>
    </location>
    <ligand>
        <name>substrate</name>
    </ligand>
</feature>
<dbReference type="Gene3D" id="3.40.50.300">
    <property type="entry name" value="P-loop containing nucleotide triphosphate hydrolases"/>
    <property type="match status" value="1"/>
</dbReference>
<feature type="binding site" evidence="7">
    <location>
        <position position="178"/>
    </location>
    <ligand>
        <name>substrate</name>
    </ligand>
</feature>
<keyword evidence="3 8" id="KW-0547">Nucleotide-binding</keyword>
<reference evidence="10 11" key="1">
    <citation type="journal article" date="2014" name="PLoS Genet.">
        <title>Comparative Genomic Analysis of N2-Fixing and Non-N2-Fixing Paenibacillus spp.: Organization, Evolution and Expression of the Nitrogen Fixation Genes.</title>
        <authorList>
            <person name="Xie J.B."/>
            <person name="Du Z."/>
            <person name="Bai L."/>
            <person name="Tian C."/>
            <person name="Zhang Y."/>
            <person name="Xie J.Y."/>
            <person name="Wang T."/>
            <person name="Liu X."/>
            <person name="Chen X."/>
            <person name="Cheng Q."/>
            <person name="Chen S."/>
            <person name="Li J."/>
        </authorList>
    </citation>
    <scope>NUCLEOTIDE SEQUENCE [LARGE SCALE GENOMIC DNA]</scope>
    <source>
        <strain evidence="10 11">T27</strain>
    </source>
</reference>
<protein>
    <recommendedName>
        <fullName evidence="9">Deoxynucleoside kinase domain-containing protein</fullName>
    </recommendedName>
</protein>
<comment type="similarity">
    <text evidence="1">Belongs to the DCK/DGK family.</text>
</comment>
<keyword evidence="11" id="KW-1185">Reference proteome</keyword>
<gene>
    <name evidence="10" type="ORF">PSAB_09380</name>
</gene>
<name>X4ZX80_9BACL</name>
<keyword evidence="4" id="KW-0418">Kinase</keyword>
<dbReference type="GO" id="GO:0005524">
    <property type="term" value="F:ATP binding"/>
    <property type="evidence" value="ECO:0007669"/>
    <property type="project" value="UniProtKB-KW"/>
</dbReference>
<feature type="binding site" evidence="8">
    <location>
        <begin position="38"/>
        <end position="46"/>
    </location>
    <ligand>
        <name>ATP</name>
        <dbReference type="ChEBI" id="CHEBI:30616"/>
    </ligand>
</feature>
<feature type="binding site" evidence="7">
    <location>
        <position position="85"/>
    </location>
    <ligand>
        <name>substrate</name>
    </ligand>
</feature>
<dbReference type="FunFam" id="3.40.50.300:FF:000659">
    <property type="entry name" value="Deoxyguanosine kinase"/>
    <property type="match status" value="1"/>
</dbReference>
<sequence>MIWLFLAYVFRQGAFPGKGAYIMNRYHIPENALITVAGTVGVGKSTLTAALAKSLGFRTSLEQVEHNPYLEKFYVDFERWSFHLQIYFLAERFKEQKRMHELGGGFVQDRSIYEDTGIFAKMHADQGTMSVTDYATYTSLYEAMVMTPYFPHPHVLIYLEGALPSILCRIKERGREMEIRTDRTYWEKMYERYSAWIDGFDVCPVLRLNIDEYDVNDHASMESILTQIGELTRLKEADRSHVY</sequence>
<dbReference type="STRING" id="1268072.PSAB_09380"/>
<keyword evidence="5 8" id="KW-0067">ATP-binding</keyword>
<feature type="binding site" evidence="7">
    <location>
        <position position="115"/>
    </location>
    <ligand>
        <name>substrate</name>
    </ligand>
</feature>
<dbReference type="InterPro" id="IPR002624">
    <property type="entry name" value="DCK/DGK"/>
</dbReference>
<dbReference type="KEGG" id="psab:PSAB_09380"/>
<dbReference type="SUPFAM" id="SSF52540">
    <property type="entry name" value="P-loop containing nucleoside triphosphate hydrolases"/>
    <property type="match status" value="1"/>
</dbReference>
<dbReference type="GO" id="GO:0019136">
    <property type="term" value="F:deoxynucleoside kinase activity"/>
    <property type="evidence" value="ECO:0007669"/>
    <property type="project" value="InterPro"/>
</dbReference>
<keyword evidence="2" id="KW-0808">Transferase</keyword>
<evidence type="ECO:0000256" key="7">
    <source>
        <dbReference type="PIRSR" id="PIRSR000705-2"/>
    </source>
</evidence>
<dbReference type="InterPro" id="IPR031314">
    <property type="entry name" value="DNK_dom"/>
</dbReference>
<feature type="binding site" evidence="8">
    <location>
        <begin position="169"/>
        <end position="173"/>
    </location>
    <ligand>
        <name>ATP</name>
        <dbReference type="ChEBI" id="CHEBI:30616"/>
    </ligand>
</feature>
<dbReference type="Proteomes" id="UP000019772">
    <property type="component" value="Chromosome"/>
</dbReference>
<dbReference type="InterPro" id="IPR027417">
    <property type="entry name" value="P-loop_NTPase"/>
</dbReference>
<dbReference type="HOGENOM" id="CLU_030466_2_1_9"/>
<evidence type="ECO:0000256" key="3">
    <source>
        <dbReference type="ARBA" id="ARBA00022741"/>
    </source>
</evidence>
<dbReference type="InterPro" id="IPR050566">
    <property type="entry name" value="Deoxyribonucleoside_kinase"/>
</dbReference>
<dbReference type="eggNOG" id="COG1428">
    <property type="taxonomic scope" value="Bacteria"/>
</dbReference>
<evidence type="ECO:0000313" key="11">
    <source>
        <dbReference type="Proteomes" id="UP000019772"/>
    </source>
</evidence>
<dbReference type="PIRSF" id="PIRSF000705">
    <property type="entry name" value="DNK"/>
    <property type="match status" value="1"/>
</dbReference>
<evidence type="ECO:0000256" key="5">
    <source>
        <dbReference type="ARBA" id="ARBA00022840"/>
    </source>
</evidence>
<feature type="binding site" evidence="7">
    <location>
        <position position="62"/>
    </location>
    <ligand>
        <name>substrate</name>
    </ligand>
</feature>
<proteinExistence type="inferred from homology"/>
<feature type="domain" description="Deoxynucleoside kinase" evidence="9">
    <location>
        <begin position="34"/>
        <end position="231"/>
    </location>
</feature>
<feature type="binding site" evidence="7">
    <location>
        <position position="110"/>
    </location>
    <ligand>
        <name>substrate</name>
    </ligand>
</feature>
<evidence type="ECO:0000259" key="9">
    <source>
        <dbReference type="Pfam" id="PF01712"/>
    </source>
</evidence>
<evidence type="ECO:0000256" key="6">
    <source>
        <dbReference type="PIRSR" id="PIRSR000705-1"/>
    </source>
</evidence>
<dbReference type="PANTHER" id="PTHR10513:SF35">
    <property type="entry name" value="DEOXYADENOSINE KINASE"/>
    <property type="match status" value="1"/>
</dbReference>
<evidence type="ECO:0000256" key="1">
    <source>
        <dbReference type="ARBA" id="ARBA00007420"/>
    </source>
</evidence>
<evidence type="ECO:0000256" key="4">
    <source>
        <dbReference type="ARBA" id="ARBA00022777"/>
    </source>
</evidence>
<dbReference type="GO" id="GO:0005737">
    <property type="term" value="C:cytoplasm"/>
    <property type="evidence" value="ECO:0007669"/>
    <property type="project" value="TreeGrafter"/>
</dbReference>